<evidence type="ECO:0000256" key="1">
    <source>
        <dbReference type="SAM" id="MobiDB-lite"/>
    </source>
</evidence>
<sequence>MRIIETVKAYGIIYPTTPNTHYVMRELDRKILLSAGLPVKQLPAHLQIPVNLVASGDDGDDDPVNQKVSSSTGQPDNDEATVGLKQFYKEEATNGCKPLNLAQLMAAQGRSDPECDGDPVTFGVNVLKKIKADDKKNKTDLCGDIQNWANETPPGRTKISQAIYDTVHDLLEGEPYYVPGPILDSFTAMKVPEAAEYLVTTFG</sequence>
<evidence type="ECO:0000313" key="2">
    <source>
        <dbReference type="EMBL" id="KAK5625921.1"/>
    </source>
</evidence>
<keyword evidence="3" id="KW-1185">Reference proteome</keyword>
<name>A0AAN7UHJ3_9PEZI</name>
<comment type="caution">
    <text evidence="2">The sequence shown here is derived from an EMBL/GenBank/DDBJ whole genome shotgun (WGS) entry which is preliminary data.</text>
</comment>
<dbReference type="EMBL" id="JAWHQM010000003">
    <property type="protein sequence ID" value="KAK5625921.1"/>
    <property type="molecule type" value="Genomic_DNA"/>
</dbReference>
<feature type="region of interest" description="Disordered" evidence="1">
    <location>
        <begin position="54"/>
        <end position="79"/>
    </location>
</feature>
<gene>
    <name evidence="2" type="ORF">RRF57_001637</name>
</gene>
<proteinExistence type="predicted"/>
<protein>
    <submittedName>
        <fullName evidence="2">Uncharacterized protein</fullName>
    </submittedName>
</protein>
<feature type="compositionally biased region" description="Polar residues" evidence="1">
    <location>
        <begin position="66"/>
        <end position="75"/>
    </location>
</feature>
<reference evidence="2 3" key="1">
    <citation type="submission" date="2023-10" db="EMBL/GenBank/DDBJ databases">
        <title>Draft genome sequence of Xylaria bambusicola isolate GMP-LS, the root and basal stem rot pathogen of sugarcane in Indonesia.</title>
        <authorList>
            <person name="Selvaraj P."/>
            <person name="Muralishankar V."/>
            <person name="Muruganantham S."/>
            <person name="Sp S."/>
            <person name="Haryani S."/>
            <person name="Lau K.J.X."/>
            <person name="Naqvi N.I."/>
        </authorList>
    </citation>
    <scope>NUCLEOTIDE SEQUENCE [LARGE SCALE GENOMIC DNA]</scope>
    <source>
        <strain evidence="2">GMP-LS</strain>
    </source>
</reference>
<dbReference type="Proteomes" id="UP001305414">
    <property type="component" value="Unassembled WGS sequence"/>
</dbReference>
<dbReference type="AlphaFoldDB" id="A0AAN7UHJ3"/>
<evidence type="ECO:0000313" key="3">
    <source>
        <dbReference type="Proteomes" id="UP001305414"/>
    </source>
</evidence>
<organism evidence="2 3">
    <name type="scientific">Xylaria bambusicola</name>
    <dbReference type="NCBI Taxonomy" id="326684"/>
    <lineage>
        <taxon>Eukaryota</taxon>
        <taxon>Fungi</taxon>
        <taxon>Dikarya</taxon>
        <taxon>Ascomycota</taxon>
        <taxon>Pezizomycotina</taxon>
        <taxon>Sordariomycetes</taxon>
        <taxon>Xylariomycetidae</taxon>
        <taxon>Xylariales</taxon>
        <taxon>Xylariaceae</taxon>
        <taxon>Xylaria</taxon>
    </lineage>
</organism>
<accession>A0AAN7UHJ3</accession>